<dbReference type="SMART" id="SM00382">
    <property type="entry name" value="AAA"/>
    <property type="match status" value="1"/>
</dbReference>
<evidence type="ECO:0000256" key="2">
    <source>
        <dbReference type="ARBA" id="ARBA00022448"/>
    </source>
</evidence>
<dbReference type="GO" id="GO:0005524">
    <property type="term" value="F:ATP binding"/>
    <property type="evidence" value="ECO:0007669"/>
    <property type="project" value="UniProtKB-KW"/>
</dbReference>
<dbReference type="GeneID" id="97192076"/>
<evidence type="ECO:0000259" key="5">
    <source>
        <dbReference type="PROSITE" id="PS50893"/>
    </source>
</evidence>
<dbReference type="PROSITE" id="PS00211">
    <property type="entry name" value="ABC_TRANSPORTER_1"/>
    <property type="match status" value="1"/>
</dbReference>
<protein>
    <submittedName>
        <fullName evidence="6">ATP-binding cassette domain-containing protein</fullName>
    </submittedName>
</protein>
<dbReference type="SUPFAM" id="SSF52540">
    <property type="entry name" value="P-loop containing nucleoside triphosphate hydrolases"/>
    <property type="match status" value="1"/>
</dbReference>
<evidence type="ECO:0000313" key="6">
    <source>
        <dbReference type="EMBL" id="RGE86955.1"/>
    </source>
</evidence>
<dbReference type="PANTHER" id="PTHR43335:SF2">
    <property type="entry name" value="ABC TRANSPORTER, ATP-BINDING PROTEIN"/>
    <property type="match status" value="1"/>
</dbReference>
<accession>A0A3E3K1Q3</accession>
<dbReference type="InterPro" id="IPR003439">
    <property type="entry name" value="ABC_transporter-like_ATP-bd"/>
</dbReference>
<sequence length="293" mass="33169">MSIVIKQVTVEFKNHVRAVDQVDLTIPRGIYGLLGENGAGKTTLMRVLTTVLTPKEGEIWLDHIRYEPQQYETIKRKLGYLPQELNLYPGLSVRECLEYLGELSQIPKNICKKRIDFYLEKTGLLPHQKKKMRQLSGGMKRRVGLIQAMLGEPEFLIVDEPTTGLDPEERVRIRNLLVDFAKGRTVLFSTHVVEDIAATCSNLAVMRKGTFLYTGTVQDLLNHAKGKIWMAAVSGEDEARGLEAKYHITSKQYTEEGMTVKMISDTRPAVPCTQPQITLEDAYLYLMAPKETL</sequence>
<evidence type="ECO:0000256" key="4">
    <source>
        <dbReference type="ARBA" id="ARBA00022840"/>
    </source>
</evidence>
<dbReference type="Pfam" id="PF00005">
    <property type="entry name" value="ABC_tran"/>
    <property type="match status" value="1"/>
</dbReference>
<dbReference type="OrthoDB" id="9775135at2"/>
<dbReference type="Proteomes" id="UP000261080">
    <property type="component" value="Unassembled WGS sequence"/>
</dbReference>
<keyword evidence="7" id="KW-1185">Reference proteome</keyword>
<evidence type="ECO:0000256" key="1">
    <source>
        <dbReference type="ARBA" id="ARBA00005417"/>
    </source>
</evidence>
<dbReference type="GO" id="GO:0016887">
    <property type="term" value="F:ATP hydrolysis activity"/>
    <property type="evidence" value="ECO:0007669"/>
    <property type="project" value="InterPro"/>
</dbReference>
<evidence type="ECO:0000256" key="3">
    <source>
        <dbReference type="ARBA" id="ARBA00022741"/>
    </source>
</evidence>
<proteinExistence type="inferred from homology"/>
<keyword evidence="4 6" id="KW-0067">ATP-binding</keyword>
<organism evidence="6 7">
    <name type="scientific">Sellimonas intestinalis</name>
    <dbReference type="NCBI Taxonomy" id="1653434"/>
    <lineage>
        <taxon>Bacteria</taxon>
        <taxon>Bacillati</taxon>
        <taxon>Bacillota</taxon>
        <taxon>Clostridia</taxon>
        <taxon>Lachnospirales</taxon>
        <taxon>Lachnospiraceae</taxon>
        <taxon>Sellimonas</taxon>
    </lineage>
</organism>
<dbReference type="InterPro" id="IPR003593">
    <property type="entry name" value="AAA+_ATPase"/>
</dbReference>
<dbReference type="PANTHER" id="PTHR43335">
    <property type="entry name" value="ABC TRANSPORTER, ATP-BINDING PROTEIN"/>
    <property type="match status" value="1"/>
</dbReference>
<name>A0A3E3K1Q3_9FIRM</name>
<dbReference type="InterPro" id="IPR027417">
    <property type="entry name" value="P-loop_NTPase"/>
</dbReference>
<feature type="domain" description="ABC transporter" evidence="5">
    <location>
        <begin position="3"/>
        <end position="233"/>
    </location>
</feature>
<dbReference type="EMBL" id="QVLX01000004">
    <property type="protein sequence ID" value="RGE86955.1"/>
    <property type="molecule type" value="Genomic_DNA"/>
</dbReference>
<reference evidence="6 7" key="1">
    <citation type="submission" date="2018-08" db="EMBL/GenBank/DDBJ databases">
        <title>A genome reference for cultivated species of the human gut microbiota.</title>
        <authorList>
            <person name="Zou Y."/>
            <person name="Xue W."/>
            <person name="Luo G."/>
        </authorList>
    </citation>
    <scope>NUCLEOTIDE SEQUENCE [LARGE SCALE GENOMIC DNA]</scope>
    <source>
        <strain evidence="6 7">AF37-2AT</strain>
    </source>
</reference>
<keyword evidence="3" id="KW-0547">Nucleotide-binding</keyword>
<dbReference type="Gene3D" id="3.40.50.300">
    <property type="entry name" value="P-loop containing nucleotide triphosphate hydrolases"/>
    <property type="match status" value="1"/>
</dbReference>
<comment type="similarity">
    <text evidence="1">Belongs to the ABC transporter superfamily.</text>
</comment>
<dbReference type="AlphaFoldDB" id="A0A3E3K1Q3"/>
<keyword evidence="2" id="KW-0813">Transport</keyword>
<gene>
    <name evidence="6" type="ORF">DW016_08355</name>
</gene>
<dbReference type="RefSeq" id="WP_024732032.1">
    <property type="nucleotide sequence ID" value="NZ_BAABYU010000001.1"/>
</dbReference>
<comment type="caution">
    <text evidence="6">The sequence shown here is derived from an EMBL/GenBank/DDBJ whole genome shotgun (WGS) entry which is preliminary data.</text>
</comment>
<evidence type="ECO:0000313" key="7">
    <source>
        <dbReference type="Proteomes" id="UP000261080"/>
    </source>
</evidence>
<dbReference type="InterPro" id="IPR017871">
    <property type="entry name" value="ABC_transporter-like_CS"/>
</dbReference>
<dbReference type="PROSITE" id="PS50893">
    <property type="entry name" value="ABC_TRANSPORTER_2"/>
    <property type="match status" value="1"/>
</dbReference>